<organism evidence="1 2">
    <name type="scientific">Paraburkholderia elongata</name>
    <dbReference type="NCBI Taxonomy" id="2675747"/>
    <lineage>
        <taxon>Bacteria</taxon>
        <taxon>Pseudomonadati</taxon>
        <taxon>Pseudomonadota</taxon>
        <taxon>Betaproteobacteria</taxon>
        <taxon>Burkholderiales</taxon>
        <taxon>Burkholderiaceae</taxon>
        <taxon>Paraburkholderia</taxon>
    </lineage>
</organism>
<protein>
    <submittedName>
        <fullName evidence="1">Uncharacterized protein</fullName>
    </submittedName>
</protein>
<evidence type="ECO:0000313" key="1">
    <source>
        <dbReference type="EMBL" id="NPT56958.1"/>
    </source>
</evidence>
<dbReference type="Proteomes" id="UP000655523">
    <property type="component" value="Unassembled WGS sequence"/>
</dbReference>
<proteinExistence type="predicted"/>
<dbReference type="AlphaFoldDB" id="A0A972NNW2"/>
<gene>
    <name evidence="1" type="ORF">GNZ13_20830</name>
</gene>
<evidence type="ECO:0000313" key="2">
    <source>
        <dbReference type="Proteomes" id="UP000655523"/>
    </source>
</evidence>
<comment type="caution">
    <text evidence="1">The sequence shown here is derived from an EMBL/GenBank/DDBJ whole genome shotgun (WGS) entry which is preliminary data.</text>
</comment>
<reference evidence="1 2" key="1">
    <citation type="submission" date="2019-11" db="EMBL/GenBank/DDBJ databases">
        <title>Metabolism of dissolved organic matter in forest soils.</title>
        <authorList>
            <person name="Cyle K.T."/>
            <person name="Wilhelm R.C."/>
            <person name="Martinez C.E."/>
        </authorList>
    </citation>
    <scope>NUCLEOTIDE SEQUENCE [LARGE SCALE GENOMIC DNA]</scope>
    <source>
        <strain evidence="1 2">5N</strain>
    </source>
</reference>
<name>A0A972NNW2_9BURK</name>
<keyword evidence="2" id="KW-1185">Reference proteome</keyword>
<sequence length="69" mass="7678">MSVPFAVQEVEYQMLTDDREVGDQGRQSIEMAIVAYLFKNSGNGMTVLKYVIQVPLKTLPAAFSLFYAG</sequence>
<dbReference type="EMBL" id="WOEZ01000111">
    <property type="protein sequence ID" value="NPT56958.1"/>
    <property type="molecule type" value="Genomic_DNA"/>
</dbReference>
<accession>A0A972NNW2</accession>
<dbReference type="RefSeq" id="WP_172167722.1">
    <property type="nucleotide sequence ID" value="NZ_WOEZ01000111.1"/>
</dbReference>